<comment type="subcellular location">
    <subcellularLocation>
        <location evidence="1 7">Cell membrane</location>
        <topology evidence="1 7">Multi-pass membrane protein</topology>
    </subcellularLocation>
</comment>
<dbReference type="InterPro" id="IPR035906">
    <property type="entry name" value="MetI-like_sf"/>
</dbReference>
<dbReference type="PROSITE" id="PS50928">
    <property type="entry name" value="ABC_TM1"/>
    <property type="match status" value="1"/>
</dbReference>
<evidence type="ECO:0000256" key="6">
    <source>
        <dbReference type="ARBA" id="ARBA00023136"/>
    </source>
</evidence>
<dbReference type="GO" id="GO:0005886">
    <property type="term" value="C:plasma membrane"/>
    <property type="evidence" value="ECO:0007669"/>
    <property type="project" value="UniProtKB-SubCell"/>
</dbReference>
<evidence type="ECO:0000256" key="3">
    <source>
        <dbReference type="ARBA" id="ARBA00022475"/>
    </source>
</evidence>
<feature type="transmembrane region" description="Helical" evidence="7">
    <location>
        <begin position="88"/>
        <end position="111"/>
    </location>
</feature>
<feature type="transmembrane region" description="Helical" evidence="7">
    <location>
        <begin position="157"/>
        <end position="177"/>
    </location>
</feature>
<evidence type="ECO:0000256" key="4">
    <source>
        <dbReference type="ARBA" id="ARBA00022692"/>
    </source>
</evidence>
<evidence type="ECO:0000256" key="5">
    <source>
        <dbReference type="ARBA" id="ARBA00022989"/>
    </source>
</evidence>
<keyword evidence="3" id="KW-1003">Cell membrane</keyword>
<sequence>MDRMIYYVFLSIFFIITMWYFLAFYSPKYLFPYPHTVFYASIDLITKMDLLENLLYSTIRVAIGYVIGVFLGIGLGVLILLSRLIRSLLYPIVTFIVITPSFAFIPLLMIWIGLNDWLAITAIIICTAFPIIYAFMSSHKYIDRELIEAARIYGATDTYIAIHIILPLSITHLATILRYEAGHSWRLGFVTEYIALSNGLGALMMYAYSTLRVDEVIALLIIIGLLTYIFQQTITLIENKLLKKWYIT</sequence>
<reference evidence="10" key="1">
    <citation type="journal article" date="2009" name="BMC Genomics">
        <title>The complete genome sequence of Staphylothermus marinus reveals differences in sulfur metabolism among heterotrophic Crenarchaeota.</title>
        <authorList>
            <person name="Anderson I.J."/>
            <person name="Dharmarajan L."/>
            <person name="Rodriguez J."/>
            <person name="Hooper S."/>
            <person name="Porat I."/>
            <person name="Ulrich L.E."/>
            <person name="Elkins J.G."/>
            <person name="Mavromatis K."/>
            <person name="Sun H."/>
            <person name="Land M."/>
            <person name="Lapidus A."/>
            <person name="Lucas S."/>
            <person name="Barry K."/>
            <person name="Huber H."/>
            <person name="Zhulin I.B."/>
            <person name="Whitman W.B."/>
            <person name="Mukhopadhyay B."/>
            <person name="Woese C."/>
            <person name="Bristow J."/>
            <person name="Kyrpides N."/>
        </authorList>
    </citation>
    <scope>NUCLEOTIDE SEQUENCE [LARGE SCALE GENOMIC DNA]</scope>
    <source>
        <strain evidence="10">ATCC 43588 / DSM 3639 / JCM 9404 / F1</strain>
    </source>
</reference>
<keyword evidence="6 7" id="KW-0472">Membrane</keyword>
<gene>
    <name evidence="9" type="ordered locus">Smar_0072</name>
</gene>
<keyword evidence="10" id="KW-1185">Reference proteome</keyword>
<dbReference type="KEGG" id="smr:Smar_0072"/>
<dbReference type="PANTHER" id="PTHR30151">
    <property type="entry name" value="ALKANE SULFONATE ABC TRANSPORTER-RELATED, MEMBRANE SUBUNIT"/>
    <property type="match status" value="1"/>
</dbReference>
<feature type="domain" description="ABC transmembrane type-1" evidence="8">
    <location>
        <begin position="50"/>
        <end position="238"/>
    </location>
</feature>
<keyword evidence="4 7" id="KW-0812">Transmembrane</keyword>
<dbReference type="GeneID" id="4907366"/>
<comment type="similarity">
    <text evidence="7">Belongs to the binding-protein-dependent transport system permease family.</text>
</comment>
<evidence type="ECO:0000256" key="2">
    <source>
        <dbReference type="ARBA" id="ARBA00022448"/>
    </source>
</evidence>
<dbReference type="RefSeq" id="WP_011838376.1">
    <property type="nucleotide sequence ID" value="NC_009033.1"/>
</dbReference>
<reference evidence="9 10" key="2">
    <citation type="journal article" date="2009" name="Stand. Genomic Sci.">
        <title>Complete genome sequence of Staphylothermus marinus Stetter and Fiala 1986 type strain F1.</title>
        <authorList>
            <person name="Anderson I.J."/>
            <person name="Sun H."/>
            <person name="Lapidus A."/>
            <person name="Copeland A."/>
            <person name="Glavina Del Rio T."/>
            <person name="Tice H."/>
            <person name="Dalin E."/>
            <person name="Lucas S."/>
            <person name="Barry K."/>
            <person name="Land M."/>
            <person name="Richardson P."/>
            <person name="Huber H."/>
            <person name="Kyrpides N.C."/>
        </authorList>
    </citation>
    <scope>NUCLEOTIDE SEQUENCE [LARGE SCALE GENOMIC DNA]</scope>
    <source>
        <strain evidence="10">ATCC 43588 / DSM 3639 / JCM 9404 / F1</strain>
    </source>
</reference>
<protein>
    <submittedName>
        <fullName evidence="9">Binding-protein-dependent transport systems inner membrane component</fullName>
    </submittedName>
</protein>
<feature type="transmembrane region" description="Helical" evidence="7">
    <location>
        <begin position="216"/>
        <end position="237"/>
    </location>
</feature>
<dbReference type="AlphaFoldDB" id="A3DKM5"/>
<dbReference type="CDD" id="cd06261">
    <property type="entry name" value="TM_PBP2"/>
    <property type="match status" value="1"/>
</dbReference>
<feature type="transmembrane region" description="Helical" evidence="7">
    <location>
        <begin position="59"/>
        <end position="81"/>
    </location>
</feature>
<keyword evidence="2 7" id="KW-0813">Transport</keyword>
<evidence type="ECO:0000313" key="9">
    <source>
        <dbReference type="EMBL" id="ABN69185.1"/>
    </source>
</evidence>
<dbReference type="Gene3D" id="1.10.3720.10">
    <property type="entry name" value="MetI-like"/>
    <property type="match status" value="1"/>
</dbReference>
<feature type="transmembrane region" description="Helical" evidence="7">
    <location>
        <begin position="189"/>
        <end position="209"/>
    </location>
</feature>
<dbReference type="Proteomes" id="UP000000254">
    <property type="component" value="Chromosome"/>
</dbReference>
<evidence type="ECO:0000256" key="7">
    <source>
        <dbReference type="RuleBase" id="RU363032"/>
    </source>
</evidence>
<evidence type="ECO:0000256" key="1">
    <source>
        <dbReference type="ARBA" id="ARBA00004651"/>
    </source>
</evidence>
<evidence type="ECO:0000313" key="10">
    <source>
        <dbReference type="Proteomes" id="UP000000254"/>
    </source>
</evidence>
<dbReference type="HOGENOM" id="CLU_046113_1_4_2"/>
<name>A3DKM5_STAMF</name>
<feature type="transmembrane region" description="Helical" evidence="7">
    <location>
        <begin position="5"/>
        <end position="25"/>
    </location>
</feature>
<dbReference type="EMBL" id="CP000575">
    <property type="protein sequence ID" value="ABN69185.1"/>
    <property type="molecule type" value="Genomic_DNA"/>
</dbReference>
<dbReference type="Pfam" id="PF00528">
    <property type="entry name" value="BPD_transp_1"/>
    <property type="match status" value="1"/>
</dbReference>
<dbReference type="SUPFAM" id="SSF161098">
    <property type="entry name" value="MetI-like"/>
    <property type="match status" value="1"/>
</dbReference>
<keyword evidence="5 7" id="KW-1133">Transmembrane helix</keyword>
<dbReference type="GO" id="GO:0055085">
    <property type="term" value="P:transmembrane transport"/>
    <property type="evidence" value="ECO:0007669"/>
    <property type="project" value="InterPro"/>
</dbReference>
<evidence type="ECO:0000259" key="8">
    <source>
        <dbReference type="PROSITE" id="PS50928"/>
    </source>
</evidence>
<dbReference type="InterPro" id="IPR000515">
    <property type="entry name" value="MetI-like"/>
</dbReference>
<accession>A3DKM5</accession>
<dbReference type="eggNOG" id="arCOG00169">
    <property type="taxonomic scope" value="Archaea"/>
</dbReference>
<proteinExistence type="inferred from homology"/>
<organism evidence="9 10">
    <name type="scientific">Staphylothermus marinus (strain ATCC 43588 / DSM 3639 / JCM 9404 / F1)</name>
    <dbReference type="NCBI Taxonomy" id="399550"/>
    <lineage>
        <taxon>Archaea</taxon>
        <taxon>Thermoproteota</taxon>
        <taxon>Thermoprotei</taxon>
        <taxon>Desulfurococcales</taxon>
        <taxon>Desulfurococcaceae</taxon>
        <taxon>Staphylothermus</taxon>
    </lineage>
</organism>
<feature type="transmembrane region" description="Helical" evidence="7">
    <location>
        <begin position="117"/>
        <end position="136"/>
    </location>
</feature>
<dbReference type="PANTHER" id="PTHR30151:SF0">
    <property type="entry name" value="ABC TRANSPORTER PERMEASE PROTEIN MJ0413-RELATED"/>
    <property type="match status" value="1"/>
</dbReference>